<dbReference type="UniPathway" id="UPA00059">
    <property type="reaction ID" value="UER00104"/>
</dbReference>
<dbReference type="InterPro" id="IPR056375">
    <property type="entry name" value="Idi_bact"/>
</dbReference>
<dbReference type="PANTHER" id="PTHR10885">
    <property type="entry name" value="ISOPENTENYL-DIPHOSPHATE DELTA-ISOMERASE"/>
    <property type="match status" value="1"/>
</dbReference>
<dbReference type="SUPFAM" id="SSF55811">
    <property type="entry name" value="Nudix"/>
    <property type="match status" value="1"/>
</dbReference>
<feature type="binding site" evidence="10">
    <location>
        <position position="74"/>
    </location>
    <ligand>
        <name>Mn(2+)</name>
        <dbReference type="ChEBI" id="CHEBI:29035"/>
    </ligand>
</feature>
<comment type="cofactor">
    <cofactor evidence="10">
        <name>Mn(2+)</name>
        <dbReference type="ChEBI" id="CHEBI:29035"/>
    </cofactor>
    <text evidence="10">Binds 1 Mn(2+) ion per subunit.</text>
</comment>
<keyword evidence="9 10" id="KW-0413">Isomerase</keyword>
<comment type="subcellular location">
    <subcellularLocation>
        <location evidence="10">Cytoplasm</location>
    </subcellularLocation>
</comment>
<dbReference type="EC" id="5.3.3.2" evidence="3 10"/>
<feature type="binding site" evidence="10">
    <location>
        <position position="92"/>
    </location>
    <ligand>
        <name>Mg(2+)</name>
        <dbReference type="ChEBI" id="CHEBI:18420"/>
    </ligand>
</feature>
<evidence type="ECO:0000256" key="11">
    <source>
        <dbReference type="PIRSR" id="PIRSR018427-1"/>
    </source>
</evidence>
<dbReference type="GO" id="GO:0050992">
    <property type="term" value="P:dimethylallyl diphosphate biosynthetic process"/>
    <property type="evidence" value="ECO:0007669"/>
    <property type="project" value="UniProtKB-UniRule"/>
</dbReference>
<dbReference type="NCBIfam" id="NF002995">
    <property type="entry name" value="PRK03759.1"/>
    <property type="match status" value="1"/>
</dbReference>
<dbReference type="GO" id="GO:0008299">
    <property type="term" value="P:isoprenoid biosynthetic process"/>
    <property type="evidence" value="ECO:0007669"/>
    <property type="project" value="UniProtKB-UniRule"/>
</dbReference>
<feature type="active site" evidence="10 11">
    <location>
        <position position="121"/>
    </location>
</feature>
<evidence type="ECO:0000256" key="12">
    <source>
        <dbReference type="SAM" id="MobiDB-lite"/>
    </source>
</evidence>
<gene>
    <name evidence="14" type="primary">idi_2</name>
    <name evidence="10" type="synonym">idi</name>
    <name evidence="14" type="ORF">NCTC10797_01529</name>
</gene>
<dbReference type="GO" id="GO:0046872">
    <property type="term" value="F:metal ion binding"/>
    <property type="evidence" value="ECO:0007669"/>
    <property type="project" value="UniProtKB-KW"/>
</dbReference>
<evidence type="ECO:0000256" key="1">
    <source>
        <dbReference type="ARBA" id="ARBA00004826"/>
    </source>
</evidence>
<keyword evidence="7 10" id="KW-0464">Manganese</keyword>
<evidence type="ECO:0000313" key="14">
    <source>
        <dbReference type="EMBL" id="VFA97765.1"/>
    </source>
</evidence>
<dbReference type="EMBL" id="LR215973">
    <property type="protein sequence ID" value="VFA97765.1"/>
    <property type="molecule type" value="Genomic_DNA"/>
</dbReference>
<dbReference type="InterPro" id="IPR000086">
    <property type="entry name" value="NUDIX_hydrolase_dom"/>
</dbReference>
<feature type="compositionally biased region" description="Basic and acidic residues" evidence="12">
    <location>
        <begin position="189"/>
        <end position="199"/>
    </location>
</feature>
<comment type="similarity">
    <text evidence="2 10">Belongs to the IPP isomerase type 1 family.</text>
</comment>
<keyword evidence="5 10" id="KW-0479">Metal-binding</keyword>
<feature type="region of interest" description="Disordered" evidence="12">
    <location>
        <begin position="180"/>
        <end position="199"/>
    </location>
</feature>
<evidence type="ECO:0000256" key="9">
    <source>
        <dbReference type="ARBA" id="ARBA00023235"/>
    </source>
</evidence>
<accession>A0A4U8VYG3</accession>
<dbReference type="CDD" id="cd02885">
    <property type="entry name" value="NUDIX_IPP_Isomerase"/>
    <property type="match status" value="1"/>
</dbReference>
<evidence type="ECO:0000256" key="10">
    <source>
        <dbReference type="HAMAP-Rule" id="MF_00202"/>
    </source>
</evidence>
<feature type="active site" evidence="10 11">
    <location>
        <position position="72"/>
    </location>
</feature>
<dbReference type="InterPro" id="IPR015797">
    <property type="entry name" value="NUDIX_hydrolase-like_dom_sf"/>
</dbReference>
<dbReference type="Gene3D" id="3.90.79.10">
    <property type="entry name" value="Nucleoside Triphosphate Pyrophosphohydrolase"/>
    <property type="match status" value="1"/>
</dbReference>
<protein>
    <recommendedName>
        <fullName evidence="3 10">Isopentenyl-diphosphate Delta-isomerase</fullName>
        <shortName evidence="10">IPP isomerase</shortName>
        <ecNumber evidence="3 10">5.3.3.2</ecNumber>
    </recommendedName>
    <alternativeName>
        <fullName evidence="10">IPP:DMAPP isomerase</fullName>
    </alternativeName>
    <alternativeName>
        <fullName evidence="10">Isopentenyl pyrophosphate isomerase</fullName>
    </alternativeName>
</protein>
<dbReference type="AlphaFoldDB" id="A0A4U8VYG3"/>
<evidence type="ECO:0000256" key="8">
    <source>
        <dbReference type="ARBA" id="ARBA00023229"/>
    </source>
</evidence>
<feature type="binding site" evidence="10">
    <location>
        <position position="30"/>
    </location>
    <ligand>
        <name>Mn(2+)</name>
        <dbReference type="ChEBI" id="CHEBI:29035"/>
    </ligand>
</feature>
<dbReference type="HAMAP" id="MF_00202">
    <property type="entry name" value="Idi"/>
    <property type="match status" value="1"/>
</dbReference>
<dbReference type="PANTHER" id="PTHR10885:SF0">
    <property type="entry name" value="ISOPENTENYL-DIPHOSPHATE DELTA-ISOMERASE"/>
    <property type="match status" value="1"/>
</dbReference>
<name>A0A4U8VYG3_9NOCA</name>
<dbReference type="PIRSF" id="PIRSF018427">
    <property type="entry name" value="Isopntndiph_ism"/>
    <property type="match status" value="1"/>
</dbReference>
<evidence type="ECO:0000256" key="5">
    <source>
        <dbReference type="ARBA" id="ARBA00022723"/>
    </source>
</evidence>
<comment type="cofactor">
    <cofactor evidence="10">
        <name>Mg(2+)</name>
        <dbReference type="ChEBI" id="CHEBI:18420"/>
    </cofactor>
    <text evidence="10">Binds 1 Mg(2+) ion per subunit. The magnesium ion binds only when substrate is bound.</text>
</comment>
<comment type="catalytic activity">
    <reaction evidence="10">
        <text>isopentenyl diphosphate = dimethylallyl diphosphate</text>
        <dbReference type="Rhea" id="RHEA:23284"/>
        <dbReference type="ChEBI" id="CHEBI:57623"/>
        <dbReference type="ChEBI" id="CHEBI:128769"/>
        <dbReference type="EC" id="5.3.3.2"/>
    </reaction>
</comment>
<evidence type="ECO:0000313" key="15">
    <source>
        <dbReference type="Proteomes" id="UP000290439"/>
    </source>
</evidence>
<dbReference type="Pfam" id="PF00293">
    <property type="entry name" value="NUDIX"/>
    <property type="match status" value="1"/>
</dbReference>
<comment type="pathway">
    <text evidence="1 10">Isoprenoid biosynthesis; dimethylallyl diphosphate biosynthesis; dimethylallyl diphosphate from isopentenyl diphosphate: step 1/1.</text>
</comment>
<dbReference type="PROSITE" id="PS51462">
    <property type="entry name" value="NUDIX"/>
    <property type="match status" value="1"/>
</dbReference>
<feature type="binding site" evidence="10">
    <location>
        <position position="37"/>
    </location>
    <ligand>
        <name>Mn(2+)</name>
        <dbReference type="ChEBI" id="CHEBI:29035"/>
    </ligand>
</feature>
<dbReference type="InterPro" id="IPR011876">
    <property type="entry name" value="IsopentenylPP_isomerase_typ1"/>
</dbReference>
<keyword evidence="8 10" id="KW-0414">Isoprene biosynthesis</keyword>
<dbReference type="GO" id="GO:0004452">
    <property type="term" value="F:isopentenyl-diphosphate delta-isomerase activity"/>
    <property type="evidence" value="ECO:0007669"/>
    <property type="project" value="UniProtKB-UniRule"/>
</dbReference>
<keyword evidence="4 10" id="KW-0963">Cytoplasm</keyword>
<evidence type="ECO:0000256" key="4">
    <source>
        <dbReference type="ARBA" id="ARBA00022490"/>
    </source>
</evidence>
<comment type="function">
    <text evidence="10">Catalyzes the 1,3-allylic rearrangement of the homoallylic substrate isopentenyl (IPP) to its highly electrophilic allylic isomer, dimethylallyl diphosphate (DMAPP).</text>
</comment>
<reference evidence="14 15" key="1">
    <citation type="submission" date="2019-02" db="EMBL/GenBank/DDBJ databases">
        <authorList>
            <consortium name="Pathogen Informatics"/>
        </authorList>
    </citation>
    <scope>NUCLEOTIDE SEQUENCE [LARGE SCALE GENOMIC DNA]</scope>
    <source>
        <strain evidence="14 15">3012STDY6756504</strain>
    </source>
</reference>
<sequence length="199" mass="21638">MTIRPATAQMIVLCGPDGEAVGYQPKNEVHHQATPLHLAFSCYVFDDSARLLVTRRAYSKQTWPGVLTNSCCGHPRPAEPMAAAVERRVREELGITVAGTTLVLPTFAYRAEMTNGIVENELCPVFIAHTECGTPHPDPDEVAETAWIPWSDFTARVLGGSLTVSPWCRSQVEQLAPLGADPAAWPVGDPDRLPHAATR</sequence>
<evidence type="ECO:0000256" key="6">
    <source>
        <dbReference type="ARBA" id="ARBA00022842"/>
    </source>
</evidence>
<dbReference type="GO" id="GO:0005737">
    <property type="term" value="C:cytoplasm"/>
    <property type="evidence" value="ECO:0007669"/>
    <property type="project" value="UniProtKB-SubCell"/>
</dbReference>
<evidence type="ECO:0000256" key="7">
    <source>
        <dbReference type="ARBA" id="ARBA00023211"/>
    </source>
</evidence>
<evidence type="ECO:0000256" key="3">
    <source>
        <dbReference type="ARBA" id="ARBA00012057"/>
    </source>
</evidence>
<dbReference type="NCBIfam" id="TIGR02150">
    <property type="entry name" value="IPP_isom_1"/>
    <property type="match status" value="1"/>
</dbReference>
<feature type="binding site" evidence="10">
    <location>
        <position position="121"/>
    </location>
    <ligand>
        <name>Mn(2+)</name>
        <dbReference type="ChEBI" id="CHEBI:29035"/>
    </ligand>
</feature>
<evidence type="ECO:0000259" key="13">
    <source>
        <dbReference type="PROSITE" id="PS51462"/>
    </source>
</evidence>
<evidence type="ECO:0000256" key="2">
    <source>
        <dbReference type="ARBA" id="ARBA00007579"/>
    </source>
</evidence>
<proteinExistence type="inferred from homology"/>
<keyword evidence="6 10" id="KW-0460">Magnesium</keyword>
<dbReference type="Proteomes" id="UP000290439">
    <property type="component" value="Chromosome"/>
</dbReference>
<feature type="binding site" evidence="10">
    <location>
        <position position="119"/>
    </location>
    <ligand>
        <name>Mn(2+)</name>
        <dbReference type="ChEBI" id="CHEBI:29035"/>
    </ligand>
</feature>
<feature type="domain" description="Nudix hydrolase" evidence="13">
    <location>
        <begin position="35"/>
        <end position="170"/>
    </location>
</feature>
<organism evidence="14 15">
    <name type="scientific">Nocardia cyriacigeorgica</name>
    <dbReference type="NCBI Taxonomy" id="135487"/>
    <lineage>
        <taxon>Bacteria</taxon>
        <taxon>Bacillati</taxon>
        <taxon>Actinomycetota</taxon>
        <taxon>Actinomycetes</taxon>
        <taxon>Mycobacteriales</taxon>
        <taxon>Nocardiaceae</taxon>
        <taxon>Nocardia</taxon>
    </lineage>
</organism>